<protein>
    <recommendedName>
        <fullName evidence="4">HNH nuclease domain-containing protein</fullName>
    </recommendedName>
</protein>
<dbReference type="EMBL" id="JBCLYO010000006">
    <property type="protein sequence ID" value="KAL0087896.1"/>
    <property type="molecule type" value="Genomic_DNA"/>
</dbReference>
<reference evidence="2 3" key="1">
    <citation type="submission" date="2024-04" db="EMBL/GenBank/DDBJ databases">
        <title>Symmetric and asymmetric DNA N6-adenine methylation regulates different biological responses in Mucorales.</title>
        <authorList>
            <consortium name="Lawrence Berkeley National Laboratory"/>
            <person name="Lax C."/>
            <person name="Mondo S.J."/>
            <person name="Osorio-Concepcion M."/>
            <person name="Muszewska A."/>
            <person name="Corrochano-Luque M."/>
            <person name="Gutierrez G."/>
            <person name="Riley R."/>
            <person name="Lipzen A."/>
            <person name="Guo J."/>
            <person name="Hundley H."/>
            <person name="Amirebrahimi M."/>
            <person name="Ng V."/>
            <person name="Lorenzo-Gutierrez D."/>
            <person name="Binder U."/>
            <person name="Yang J."/>
            <person name="Song Y."/>
            <person name="Canovas D."/>
            <person name="Navarro E."/>
            <person name="Freitag M."/>
            <person name="Gabaldon T."/>
            <person name="Grigoriev I.V."/>
            <person name="Corrochano L.M."/>
            <person name="Nicolas F.E."/>
            <person name="Garre V."/>
        </authorList>
    </citation>
    <scope>NUCLEOTIDE SEQUENCE [LARGE SCALE GENOMIC DNA]</scope>
    <source>
        <strain evidence="2 3">L51</strain>
    </source>
</reference>
<name>A0ABR3B2V3_PHYBL</name>
<gene>
    <name evidence="2" type="ORF">J3Q64DRAFT_1833240</name>
</gene>
<evidence type="ECO:0000313" key="3">
    <source>
        <dbReference type="Proteomes" id="UP001448207"/>
    </source>
</evidence>
<keyword evidence="3" id="KW-1185">Reference proteome</keyword>
<evidence type="ECO:0000313" key="2">
    <source>
        <dbReference type="EMBL" id="KAL0087896.1"/>
    </source>
</evidence>
<comment type="caution">
    <text evidence="2">The sequence shown here is derived from an EMBL/GenBank/DDBJ whole genome shotgun (WGS) entry which is preliminary data.</text>
</comment>
<dbReference type="Proteomes" id="UP001448207">
    <property type="component" value="Unassembled WGS sequence"/>
</dbReference>
<feature type="region of interest" description="Disordered" evidence="1">
    <location>
        <begin position="259"/>
        <end position="290"/>
    </location>
</feature>
<feature type="compositionally biased region" description="Low complexity" evidence="1">
    <location>
        <begin position="264"/>
        <end position="276"/>
    </location>
</feature>
<accession>A0ABR3B2V3</accession>
<proteinExistence type="predicted"/>
<feature type="region of interest" description="Disordered" evidence="1">
    <location>
        <begin position="208"/>
        <end position="235"/>
    </location>
</feature>
<evidence type="ECO:0000256" key="1">
    <source>
        <dbReference type="SAM" id="MobiDB-lite"/>
    </source>
</evidence>
<organism evidence="2 3">
    <name type="scientific">Phycomyces blakesleeanus</name>
    <dbReference type="NCBI Taxonomy" id="4837"/>
    <lineage>
        <taxon>Eukaryota</taxon>
        <taxon>Fungi</taxon>
        <taxon>Fungi incertae sedis</taxon>
        <taxon>Mucoromycota</taxon>
        <taxon>Mucoromycotina</taxon>
        <taxon>Mucoromycetes</taxon>
        <taxon>Mucorales</taxon>
        <taxon>Phycomycetaceae</taxon>
        <taxon>Phycomyces</taxon>
    </lineage>
</organism>
<evidence type="ECO:0008006" key="4">
    <source>
        <dbReference type="Google" id="ProtNLM"/>
    </source>
</evidence>
<feature type="compositionally biased region" description="Polar residues" evidence="1">
    <location>
        <begin position="208"/>
        <end position="221"/>
    </location>
</feature>
<sequence length="322" mass="36320">MSKSLECRVVHQTGSILVAHYLPRELKNEYFGLLSILNQNIRHCGLWDYPELEHVLVMSLLTILDKSNDSRWKKDPIGKADDWMMDHNGQTSLNKPISEKDKRKKMKVAKENEGLLKAMLKKDLIRSNSQFEKNAAKYPTDAFGNLTDRARAATSTSMQLAPLSPRSRASSLSYTNRITAESEVTRARIGNALGNLKTTDATATLPTFQTPYESHSPNLQALFQPPPSPSDYFSQRLSSRVNMPLNGNLLHQHHERLLHTPERSQSTKSHNTSSSLTHRRTASTDHHSHRVAPGYVDEASLSRFVLNSTTQKLILKHCTETL</sequence>